<dbReference type="SUPFAM" id="SSF52374">
    <property type="entry name" value="Nucleotidylyl transferase"/>
    <property type="match status" value="1"/>
</dbReference>
<keyword evidence="2" id="KW-0479">Metal-binding</keyword>
<dbReference type="InterPro" id="IPR049940">
    <property type="entry name" value="GluQ/Sye"/>
</dbReference>
<proteinExistence type="inferred from homology"/>
<evidence type="ECO:0000256" key="6">
    <source>
        <dbReference type="ARBA" id="ARBA00023146"/>
    </source>
</evidence>
<sequence>MLLIKVHTNPSKQQLTRIAPTPSGYLHLGNVLSFAITYALAQKHGANIMLRIDDLDQNRVKNEYIKDIFETLWFMEIPWQYGPKNEKEYQDRYSQLHRMGLYHDALEQLVQKKLVYACNCSRKEISQTASNGIYPRTCRPKNLDLSQKTVNWRIKTNQEQLFMKDENEGVSRKLPAVMQDFVIRKKDGAPAYQLASVVDDIHFGINLVVRGKDLYDSSWAQLFLANQLPTSTFNSSLFYHHPLVEESGGKKLSKSAGSTSVKGLRAAGKTKEYIYGKLGEFMGFDEHISSLDDFEKAYNQKKLP</sequence>
<evidence type="ECO:0000256" key="1">
    <source>
        <dbReference type="ARBA" id="ARBA00022598"/>
    </source>
</evidence>
<evidence type="ECO:0000313" key="9">
    <source>
        <dbReference type="EMBL" id="AWW32372.1"/>
    </source>
</evidence>
<evidence type="ECO:0000256" key="4">
    <source>
        <dbReference type="ARBA" id="ARBA00022833"/>
    </source>
</evidence>
<organism evidence="9 10">
    <name type="scientific">Echinicola strongylocentroti</name>
    <dbReference type="NCBI Taxonomy" id="1795355"/>
    <lineage>
        <taxon>Bacteria</taxon>
        <taxon>Pseudomonadati</taxon>
        <taxon>Bacteroidota</taxon>
        <taxon>Cytophagia</taxon>
        <taxon>Cytophagales</taxon>
        <taxon>Cyclobacteriaceae</taxon>
        <taxon>Echinicola</taxon>
    </lineage>
</organism>
<evidence type="ECO:0000256" key="7">
    <source>
        <dbReference type="RuleBase" id="RU363037"/>
    </source>
</evidence>
<keyword evidence="3 7" id="KW-0547">Nucleotide-binding</keyword>
<dbReference type="PANTHER" id="PTHR43311">
    <property type="entry name" value="GLUTAMATE--TRNA LIGASE"/>
    <property type="match status" value="1"/>
</dbReference>
<dbReference type="Gene3D" id="3.40.50.620">
    <property type="entry name" value="HUPs"/>
    <property type="match status" value="1"/>
</dbReference>
<dbReference type="GO" id="GO:0005524">
    <property type="term" value="F:ATP binding"/>
    <property type="evidence" value="ECO:0007669"/>
    <property type="project" value="UniProtKB-KW"/>
</dbReference>
<dbReference type="Proteomes" id="UP000248688">
    <property type="component" value="Chromosome"/>
</dbReference>
<dbReference type="PANTHER" id="PTHR43311:SF1">
    <property type="entry name" value="GLUTAMYL-Q TRNA(ASP) SYNTHETASE"/>
    <property type="match status" value="1"/>
</dbReference>
<gene>
    <name evidence="9" type="ORF">DN752_20740</name>
</gene>
<evidence type="ECO:0000256" key="5">
    <source>
        <dbReference type="ARBA" id="ARBA00022840"/>
    </source>
</evidence>
<keyword evidence="1 7" id="KW-0436">Ligase</keyword>
<keyword evidence="10" id="KW-1185">Reference proteome</keyword>
<dbReference type="InterPro" id="IPR020058">
    <property type="entry name" value="Glu/Gln-tRNA-synth_Ib_cat-dom"/>
</dbReference>
<dbReference type="PROSITE" id="PS00178">
    <property type="entry name" value="AA_TRNA_LIGASE_I"/>
    <property type="match status" value="1"/>
</dbReference>
<dbReference type="Pfam" id="PF00749">
    <property type="entry name" value="tRNA-synt_1c"/>
    <property type="match status" value="1"/>
</dbReference>
<keyword evidence="6 7" id="KW-0030">Aminoacyl-tRNA synthetase</keyword>
<dbReference type="AlphaFoldDB" id="A0A2Z4IMN7"/>
<evidence type="ECO:0000256" key="3">
    <source>
        <dbReference type="ARBA" id="ARBA00022741"/>
    </source>
</evidence>
<evidence type="ECO:0000259" key="8">
    <source>
        <dbReference type="Pfam" id="PF00749"/>
    </source>
</evidence>
<keyword evidence="5 7" id="KW-0067">ATP-binding</keyword>
<evidence type="ECO:0000313" key="10">
    <source>
        <dbReference type="Proteomes" id="UP000248688"/>
    </source>
</evidence>
<reference evidence="9 10" key="1">
    <citation type="submission" date="2018-06" db="EMBL/GenBank/DDBJ databases">
        <title>Echinicola strongylocentroti sp. nov., isolated from a sea urchin Strongylocentrotus intermedius.</title>
        <authorList>
            <person name="Bae S.S."/>
        </authorList>
    </citation>
    <scope>NUCLEOTIDE SEQUENCE [LARGE SCALE GENOMIC DNA]</scope>
    <source>
        <strain evidence="9 10">MEBiC08714</strain>
    </source>
</reference>
<dbReference type="GO" id="GO:0004818">
    <property type="term" value="F:glutamate-tRNA ligase activity"/>
    <property type="evidence" value="ECO:0007669"/>
    <property type="project" value="TreeGrafter"/>
</dbReference>
<comment type="similarity">
    <text evidence="7">Belongs to the class-I aminoacyl-tRNA synthetase family.</text>
</comment>
<protein>
    <submittedName>
        <fullName evidence="9">tRNA glutamyl-Q synthetase</fullName>
    </submittedName>
</protein>
<dbReference type="InterPro" id="IPR001412">
    <property type="entry name" value="aa-tRNA-synth_I_CS"/>
</dbReference>
<dbReference type="InterPro" id="IPR014729">
    <property type="entry name" value="Rossmann-like_a/b/a_fold"/>
</dbReference>
<feature type="domain" description="Glutamyl/glutaminyl-tRNA synthetase class Ib catalytic" evidence="8">
    <location>
        <begin position="16"/>
        <end position="272"/>
    </location>
</feature>
<dbReference type="InterPro" id="IPR000924">
    <property type="entry name" value="Glu/Gln-tRNA-synth"/>
</dbReference>
<dbReference type="PRINTS" id="PR00987">
    <property type="entry name" value="TRNASYNTHGLU"/>
</dbReference>
<name>A0A2Z4IMN7_9BACT</name>
<evidence type="ECO:0000256" key="2">
    <source>
        <dbReference type="ARBA" id="ARBA00022723"/>
    </source>
</evidence>
<keyword evidence="4" id="KW-0862">Zinc</keyword>
<dbReference type="OrthoDB" id="9807503at2"/>
<dbReference type="EMBL" id="CP030041">
    <property type="protein sequence ID" value="AWW32372.1"/>
    <property type="molecule type" value="Genomic_DNA"/>
</dbReference>
<dbReference type="KEGG" id="est:DN752_20740"/>
<dbReference type="GO" id="GO:0006424">
    <property type="term" value="P:glutamyl-tRNA aminoacylation"/>
    <property type="evidence" value="ECO:0007669"/>
    <property type="project" value="TreeGrafter"/>
</dbReference>
<dbReference type="GO" id="GO:0005829">
    <property type="term" value="C:cytosol"/>
    <property type="evidence" value="ECO:0007669"/>
    <property type="project" value="TreeGrafter"/>
</dbReference>
<keyword evidence="7" id="KW-0648">Protein biosynthesis</keyword>
<accession>A0A2Z4IMN7</accession>